<organism evidence="12 13">
    <name type="scientific">Theobroma cacao</name>
    <name type="common">Cacao</name>
    <name type="synonym">Cocoa</name>
    <dbReference type="NCBI Taxonomy" id="3641"/>
    <lineage>
        <taxon>Eukaryota</taxon>
        <taxon>Viridiplantae</taxon>
        <taxon>Streptophyta</taxon>
        <taxon>Embryophyta</taxon>
        <taxon>Tracheophyta</taxon>
        <taxon>Spermatophyta</taxon>
        <taxon>Magnoliopsida</taxon>
        <taxon>eudicotyledons</taxon>
        <taxon>Gunneridae</taxon>
        <taxon>Pentapetalae</taxon>
        <taxon>rosids</taxon>
        <taxon>malvids</taxon>
        <taxon>Malvales</taxon>
        <taxon>Malvaceae</taxon>
        <taxon>Byttnerioideae</taxon>
        <taxon>Theobroma</taxon>
    </lineage>
</organism>
<dbReference type="CDD" id="cd03692">
    <property type="entry name" value="mtIF2_IVc"/>
    <property type="match status" value="1"/>
</dbReference>
<dbReference type="GO" id="GO:0003924">
    <property type="term" value="F:GTPase activity"/>
    <property type="evidence" value="ECO:0007669"/>
    <property type="project" value="InterPro"/>
</dbReference>
<dbReference type="PANTHER" id="PTHR43381">
    <property type="entry name" value="TRANSLATION INITIATION FACTOR IF-2-RELATED"/>
    <property type="match status" value="1"/>
</dbReference>
<dbReference type="EMBL" id="CM001880">
    <property type="protein sequence ID" value="EOX98069.1"/>
    <property type="molecule type" value="Genomic_DNA"/>
</dbReference>
<dbReference type="SUPFAM" id="SSF52156">
    <property type="entry name" value="Initiation factor IF2/eIF5b, domain 3"/>
    <property type="match status" value="1"/>
</dbReference>
<dbReference type="AlphaFoldDB" id="A0A061DZ61"/>
<dbReference type="Pfam" id="PF11987">
    <property type="entry name" value="IF-2"/>
    <property type="match status" value="1"/>
</dbReference>
<keyword evidence="3 12" id="KW-0396">Initiation factor</keyword>
<dbReference type="GO" id="GO:0005739">
    <property type="term" value="C:mitochondrion"/>
    <property type="evidence" value="ECO:0007669"/>
    <property type="project" value="UniProtKB-SubCell"/>
</dbReference>
<keyword evidence="13" id="KW-1185">Reference proteome</keyword>
<evidence type="ECO:0000256" key="2">
    <source>
        <dbReference type="ARBA" id="ARBA00007733"/>
    </source>
</evidence>
<dbReference type="InterPro" id="IPR053905">
    <property type="entry name" value="EF-G-like_DII"/>
</dbReference>
<evidence type="ECO:0000259" key="11">
    <source>
        <dbReference type="PROSITE" id="PS51722"/>
    </source>
</evidence>
<evidence type="ECO:0000256" key="9">
    <source>
        <dbReference type="ARBA" id="ARBA00025162"/>
    </source>
</evidence>
<keyword evidence="6" id="KW-0809">Transit peptide</keyword>
<keyword evidence="4" id="KW-0547">Nucleotide-binding</keyword>
<keyword evidence="7" id="KW-0496">Mitochondrion</keyword>
<dbReference type="InterPro" id="IPR036925">
    <property type="entry name" value="TIF_IF2_dom3_sf"/>
</dbReference>
<protein>
    <recommendedName>
        <fullName evidence="10">Translation initiation factor IF-2, mitochondrial</fullName>
    </recommendedName>
</protein>
<evidence type="ECO:0000313" key="12">
    <source>
        <dbReference type="EMBL" id="EOX98069.1"/>
    </source>
</evidence>
<dbReference type="Proteomes" id="UP000026915">
    <property type="component" value="Chromosome 2"/>
</dbReference>
<dbReference type="InterPro" id="IPR005225">
    <property type="entry name" value="Small_GTP-bd"/>
</dbReference>
<dbReference type="InterPro" id="IPR027417">
    <property type="entry name" value="P-loop_NTPase"/>
</dbReference>
<dbReference type="NCBIfam" id="TIGR00231">
    <property type="entry name" value="small_GTP"/>
    <property type="match status" value="1"/>
</dbReference>
<dbReference type="HOGENOM" id="CLU_006301_5_2_1"/>
<feature type="domain" description="Tr-type G" evidence="11">
    <location>
        <begin position="1"/>
        <end position="163"/>
    </location>
</feature>
<sequence>MGHVDHGKTSLLDALRQTSVAAKEAGGITQHLGAFVVRMPSGASITFLDTPGHAAFSAMRARGAAVTDIVVLVVAADDGVMPQTLEAMAHAKAANVPIVVAVNKCDKPAANPDRVKIQLASEGLLLEEMGGDIQVVEVSAIKKTGLDNLEEALLLQAEMMNLKARLDGLAQAYVVEARLDKGRGPLATAIVKAGTLVCGQYVVVGLEWGRIRAIRDMVGKAIEQATPATPVEIEGLKGLPMAGDDIIVVQSEERARMLSAGRKKKFDKDRLLKISSGRAEALEQSEEVPQRAEMPIIVKADVQGTVQAVTDALKTLNSPQVFVNVVHVGVGPISQSDVDLAQACGACIIGFNVKSPPSSLSMAATQAGIKILMHSVIYHLLEAIGNMIVDKAPGTFETQVAGEAEVLDIFELKGKSKAKGGDVKIAGCRVIDGCVSRSSTMRLLRSGEVVFEGSCTSLKQEQHDVEKVGKGNECGLVLCNCDNFRVGDIIQCLEQVVRKPKFISSESGVVRIEC</sequence>
<dbReference type="InterPro" id="IPR000178">
    <property type="entry name" value="TF_IF2_bacterial-like"/>
</dbReference>
<evidence type="ECO:0000256" key="10">
    <source>
        <dbReference type="ARBA" id="ARBA00044200"/>
    </source>
</evidence>
<evidence type="ECO:0000256" key="4">
    <source>
        <dbReference type="ARBA" id="ARBA00022741"/>
    </source>
</evidence>
<dbReference type="Gene3D" id="2.40.30.10">
    <property type="entry name" value="Translation factors"/>
    <property type="match status" value="2"/>
</dbReference>
<dbReference type="FunFam" id="3.40.50.10050:FF:000001">
    <property type="entry name" value="Translation initiation factor IF-2"/>
    <property type="match status" value="1"/>
</dbReference>
<keyword evidence="5" id="KW-0648">Protein biosynthesis</keyword>
<dbReference type="GO" id="GO:0005525">
    <property type="term" value="F:GTP binding"/>
    <property type="evidence" value="ECO:0007669"/>
    <property type="project" value="UniProtKB-KW"/>
</dbReference>
<dbReference type="Gramene" id="EOX98069">
    <property type="protein sequence ID" value="EOX98069"/>
    <property type="gene ID" value="TCM_006917"/>
</dbReference>
<dbReference type="FunFam" id="2.40.30.10:FF:000008">
    <property type="entry name" value="Translation initiation factor IF-2"/>
    <property type="match status" value="1"/>
</dbReference>
<dbReference type="PANTHER" id="PTHR43381:SF20">
    <property type="entry name" value="TRANSLATION INITIATION FACTOR IF-2, MITOCHONDRIAL"/>
    <property type="match status" value="1"/>
</dbReference>
<evidence type="ECO:0000256" key="8">
    <source>
        <dbReference type="ARBA" id="ARBA00023134"/>
    </source>
</evidence>
<dbReference type="InterPro" id="IPR015760">
    <property type="entry name" value="TIF_IF2"/>
</dbReference>
<dbReference type="Gene3D" id="3.40.50.10050">
    <property type="entry name" value="Translation initiation factor IF- 2, domain 3"/>
    <property type="match status" value="1"/>
</dbReference>
<accession>A0A061DZ61</accession>
<dbReference type="GO" id="GO:0003743">
    <property type="term" value="F:translation initiation factor activity"/>
    <property type="evidence" value="ECO:0007669"/>
    <property type="project" value="UniProtKB-KW"/>
</dbReference>
<name>A0A061DZ61_THECC</name>
<dbReference type="CDD" id="cd03702">
    <property type="entry name" value="IF2_mtIF2_II"/>
    <property type="match status" value="1"/>
</dbReference>
<comment type="subcellular location">
    <subcellularLocation>
        <location evidence="1">Mitochondrion</location>
    </subcellularLocation>
</comment>
<dbReference type="SUPFAM" id="SSF52540">
    <property type="entry name" value="P-loop containing nucleoside triphosphate hydrolases"/>
    <property type="match status" value="1"/>
</dbReference>
<dbReference type="FunFam" id="3.40.50.300:FF:000019">
    <property type="entry name" value="Translation initiation factor IF-2"/>
    <property type="match status" value="1"/>
</dbReference>
<proteinExistence type="inferred from homology"/>
<dbReference type="CDD" id="cd01887">
    <property type="entry name" value="IF2_eIF5B"/>
    <property type="match status" value="1"/>
</dbReference>
<evidence type="ECO:0000256" key="1">
    <source>
        <dbReference type="ARBA" id="ARBA00004173"/>
    </source>
</evidence>
<dbReference type="PROSITE" id="PS51722">
    <property type="entry name" value="G_TR_2"/>
    <property type="match status" value="1"/>
</dbReference>
<evidence type="ECO:0000256" key="7">
    <source>
        <dbReference type="ARBA" id="ARBA00023128"/>
    </source>
</evidence>
<dbReference type="InterPro" id="IPR044145">
    <property type="entry name" value="IF2_II"/>
</dbReference>
<evidence type="ECO:0000313" key="13">
    <source>
        <dbReference type="Proteomes" id="UP000026915"/>
    </source>
</evidence>
<reference evidence="12 13" key="1">
    <citation type="journal article" date="2013" name="Genome Biol.">
        <title>The genome sequence of the most widely cultivated cacao type and its use to identify candidate genes regulating pod color.</title>
        <authorList>
            <person name="Motamayor J.C."/>
            <person name="Mockaitis K."/>
            <person name="Schmutz J."/>
            <person name="Haiminen N."/>
            <person name="Iii D.L."/>
            <person name="Cornejo O."/>
            <person name="Findley S.D."/>
            <person name="Zheng P."/>
            <person name="Utro F."/>
            <person name="Royaert S."/>
            <person name="Saski C."/>
            <person name="Jenkins J."/>
            <person name="Podicheti R."/>
            <person name="Zhao M."/>
            <person name="Scheffler B.E."/>
            <person name="Stack J.C."/>
            <person name="Feltus F.A."/>
            <person name="Mustiga G.M."/>
            <person name="Amores F."/>
            <person name="Phillips W."/>
            <person name="Marelli J.P."/>
            <person name="May G.D."/>
            <person name="Shapiro H."/>
            <person name="Ma J."/>
            <person name="Bustamante C.D."/>
            <person name="Schnell R.J."/>
            <person name="Main D."/>
            <person name="Gilbert D."/>
            <person name="Parida L."/>
            <person name="Kuhn D.N."/>
        </authorList>
    </citation>
    <scope>NUCLEOTIDE SEQUENCE [LARGE SCALE GENOMIC DNA]</scope>
    <source>
        <strain evidence="13">cv. Matina 1-6</strain>
    </source>
</reference>
<dbReference type="InterPro" id="IPR023115">
    <property type="entry name" value="TIF_IF2_dom3"/>
</dbReference>
<evidence type="ECO:0000256" key="6">
    <source>
        <dbReference type="ARBA" id="ARBA00022946"/>
    </source>
</evidence>
<dbReference type="Pfam" id="PF22042">
    <property type="entry name" value="EF-G_D2"/>
    <property type="match status" value="1"/>
</dbReference>
<dbReference type="SUPFAM" id="SSF50447">
    <property type="entry name" value="Translation proteins"/>
    <property type="match status" value="2"/>
</dbReference>
<evidence type="ECO:0000256" key="5">
    <source>
        <dbReference type="ARBA" id="ARBA00022917"/>
    </source>
</evidence>
<comment type="function">
    <text evidence="9">One of the essential components for the initiation of protein synthesis. Protects formylmethionyl-tRNA from spontaneous hydrolysis and promotes its binding to the 30S ribosomal subunits. Also involved in the hydrolysis of GTP during the formation of the 70S ribosomal complex.</text>
</comment>
<comment type="similarity">
    <text evidence="2">Belongs to the TRAFAC class translation factor GTPase superfamily. Classic translation factor GTPase family. IF-2 subfamily.</text>
</comment>
<keyword evidence="8" id="KW-0342">GTP-binding</keyword>
<gene>
    <name evidence="12" type="ORF">TCM_006917</name>
</gene>
<dbReference type="NCBIfam" id="TIGR00487">
    <property type="entry name" value="IF-2"/>
    <property type="match status" value="1"/>
</dbReference>
<dbReference type="Pfam" id="PF00009">
    <property type="entry name" value="GTP_EFTU"/>
    <property type="match status" value="1"/>
</dbReference>
<dbReference type="Gene3D" id="3.40.50.300">
    <property type="entry name" value="P-loop containing nucleotide triphosphate hydrolases"/>
    <property type="match status" value="1"/>
</dbReference>
<dbReference type="InterPro" id="IPR000795">
    <property type="entry name" value="T_Tr_GTP-bd_dom"/>
</dbReference>
<evidence type="ECO:0000256" key="3">
    <source>
        <dbReference type="ARBA" id="ARBA00022540"/>
    </source>
</evidence>
<dbReference type="InterPro" id="IPR009000">
    <property type="entry name" value="Transl_B-barrel_sf"/>
</dbReference>